<evidence type="ECO:0000256" key="4">
    <source>
        <dbReference type="ARBA" id="ARBA00022475"/>
    </source>
</evidence>
<dbReference type="InterPro" id="IPR004358">
    <property type="entry name" value="Sig_transdc_His_kin-like_C"/>
</dbReference>
<name>C0E9Y7_9FIRM</name>
<dbReference type="InterPro" id="IPR036890">
    <property type="entry name" value="HATPase_C_sf"/>
</dbReference>
<dbReference type="Pfam" id="PF02518">
    <property type="entry name" value="HATPase_c"/>
    <property type="match status" value="1"/>
</dbReference>
<dbReference type="InterPro" id="IPR003594">
    <property type="entry name" value="HATPase_dom"/>
</dbReference>
<keyword evidence="6" id="KW-0808">Transferase</keyword>
<evidence type="ECO:0000313" key="18">
    <source>
        <dbReference type="Proteomes" id="UP000003340"/>
    </source>
</evidence>
<evidence type="ECO:0000256" key="9">
    <source>
        <dbReference type="ARBA" id="ARBA00022777"/>
    </source>
</evidence>
<dbReference type="InterPro" id="IPR036097">
    <property type="entry name" value="HisK_dim/P_sf"/>
</dbReference>
<evidence type="ECO:0000256" key="12">
    <source>
        <dbReference type="ARBA" id="ARBA00023012"/>
    </source>
</evidence>
<dbReference type="Pfam" id="PF00672">
    <property type="entry name" value="HAMP"/>
    <property type="match status" value="1"/>
</dbReference>
<dbReference type="Proteomes" id="UP000003340">
    <property type="component" value="Unassembled WGS sequence"/>
</dbReference>
<dbReference type="EMBL" id="ACEC01000025">
    <property type="protein sequence ID" value="EEG31742.1"/>
    <property type="molecule type" value="Genomic_DNA"/>
</dbReference>
<dbReference type="eggNOG" id="COG3850">
    <property type="taxonomic scope" value="Bacteria"/>
</dbReference>
<feature type="transmembrane region" description="Helical" evidence="14">
    <location>
        <begin position="180"/>
        <end position="202"/>
    </location>
</feature>
<keyword evidence="10" id="KW-0067">ATP-binding</keyword>
<dbReference type="InterPro" id="IPR003660">
    <property type="entry name" value="HAMP_dom"/>
</dbReference>
<dbReference type="SUPFAM" id="SSF158472">
    <property type="entry name" value="HAMP domain-like"/>
    <property type="match status" value="1"/>
</dbReference>
<dbReference type="InterPro" id="IPR050398">
    <property type="entry name" value="HssS/ArlS-like"/>
</dbReference>
<feature type="domain" description="HAMP" evidence="16">
    <location>
        <begin position="204"/>
        <end position="256"/>
    </location>
</feature>
<evidence type="ECO:0000256" key="1">
    <source>
        <dbReference type="ARBA" id="ARBA00000085"/>
    </source>
</evidence>
<sequence>MGNDMKKSLFAKYFTICMSVIIVSITFLGAMMLIFSSQYFRNDQFKRLEDSVQYAAELTVLPSNTQKNNDGSYTLSESVGSSYRMLSRTNDALYFLTDTSGALVACSEGKRCIHSAPYTVPVEIRQKTTEGIYKETGTFAKLYKNDYYTVGVPITIDGQTIGYLYASSPSKNLSIFLSEIFNMFIISSGVVLFLAFAIIFVVTSQMVKPLKEMSKAAKQYGEGDFSRRVQIDRNDEIGELASALNTMADDLSIIENSRRSFTANVSHELKTPMTTIGGFIDGILDGTIPEREHKKYLRIVSDEVKRLARLVRSMLNLSKIEAGEMTIKCTSFNMIETIAQTLFSFEQVINGKQLEIRGLDEVSDVWIEADEDLIHQVIYNLMDNAIKFVNEGGYIEFSFQTIGRKTQIGIKNSGNGLSKQEMNKVFDRFYKTDKSRGLDKNGVGLGLYIVRTVINLHDGEIKVRSKEGEYTEFVITLNTGKPPSKNRKSSADKQ</sequence>
<evidence type="ECO:0000256" key="3">
    <source>
        <dbReference type="ARBA" id="ARBA00012438"/>
    </source>
</evidence>
<keyword evidence="7 14" id="KW-0812">Transmembrane</keyword>
<dbReference type="Gene3D" id="3.30.565.10">
    <property type="entry name" value="Histidine kinase-like ATPase, C-terminal domain"/>
    <property type="match status" value="1"/>
</dbReference>
<dbReference type="SMART" id="SM00387">
    <property type="entry name" value="HATPase_c"/>
    <property type="match status" value="1"/>
</dbReference>
<dbReference type="STRING" id="537013.CLOSTMETH_00639"/>
<evidence type="ECO:0000256" key="6">
    <source>
        <dbReference type="ARBA" id="ARBA00022679"/>
    </source>
</evidence>
<dbReference type="Pfam" id="PF00512">
    <property type="entry name" value="HisKA"/>
    <property type="match status" value="1"/>
</dbReference>
<dbReference type="CDD" id="cd00082">
    <property type="entry name" value="HisKA"/>
    <property type="match status" value="1"/>
</dbReference>
<reference evidence="17 18" key="2">
    <citation type="submission" date="2009-02" db="EMBL/GenBank/DDBJ databases">
        <title>Draft genome sequence of Clostridium methylpentosum (DSM 5476).</title>
        <authorList>
            <person name="Sudarsanam P."/>
            <person name="Ley R."/>
            <person name="Guruge J."/>
            <person name="Turnbaugh P.J."/>
            <person name="Mahowald M."/>
            <person name="Liep D."/>
            <person name="Gordon J."/>
        </authorList>
    </citation>
    <scope>NUCLEOTIDE SEQUENCE [LARGE SCALE GENOMIC DNA]</scope>
    <source>
        <strain evidence="17 18">DSM 5476</strain>
    </source>
</reference>
<dbReference type="GO" id="GO:0005524">
    <property type="term" value="F:ATP binding"/>
    <property type="evidence" value="ECO:0007669"/>
    <property type="project" value="UniProtKB-KW"/>
</dbReference>
<dbReference type="InterPro" id="IPR003661">
    <property type="entry name" value="HisK_dim/P_dom"/>
</dbReference>
<dbReference type="AlphaFoldDB" id="C0E9Y7"/>
<keyword evidence="12" id="KW-0902">Two-component regulatory system</keyword>
<evidence type="ECO:0000256" key="10">
    <source>
        <dbReference type="ARBA" id="ARBA00022840"/>
    </source>
</evidence>
<keyword evidence="5" id="KW-0597">Phosphoprotein</keyword>
<evidence type="ECO:0000259" key="15">
    <source>
        <dbReference type="PROSITE" id="PS50109"/>
    </source>
</evidence>
<keyword evidence="11 14" id="KW-1133">Transmembrane helix</keyword>
<keyword evidence="4" id="KW-1003">Cell membrane</keyword>
<dbReference type="SMART" id="SM00388">
    <property type="entry name" value="HisKA"/>
    <property type="match status" value="1"/>
</dbReference>
<dbReference type="PANTHER" id="PTHR45528:SF1">
    <property type="entry name" value="SENSOR HISTIDINE KINASE CPXA"/>
    <property type="match status" value="1"/>
</dbReference>
<keyword evidence="8" id="KW-0547">Nucleotide-binding</keyword>
<evidence type="ECO:0000256" key="8">
    <source>
        <dbReference type="ARBA" id="ARBA00022741"/>
    </source>
</evidence>
<dbReference type="Gene3D" id="6.10.340.10">
    <property type="match status" value="1"/>
</dbReference>
<dbReference type="eggNOG" id="COG5002">
    <property type="taxonomic scope" value="Bacteria"/>
</dbReference>
<accession>C0E9Y7</accession>
<dbReference type="HOGENOM" id="CLU_000445_89_6_9"/>
<dbReference type="SUPFAM" id="SSF55874">
    <property type="entry name" value="ATPase domain of HSP90 chaperone/DNA topoisomerase II/histidine kinase"/>
    <property type="match status" value="1"/>
</dbReference>
<evidence type="ECO:0000256" key="7">
    <source>
        <dbReference type="ARBA" id="ARBA00022692"/>
    </source>
</evidence>
<dbReference type="PROSITE" id="PS50109">
    <property type="entry name" value="HIS_KIN"/>
    <property type="match status" value="1"/>
</dbReference>
<dbReference type="SMART" id="SM00304">
    <property type="entry name" value="HAMP"/>
    <property type="match status" value="1"/>
</dbReference>
<evidence type="ECO:0000256" key="14">
    <source>
        <dbReference type="SAM" id="Phobius"/>
    </source>
</evidence>
<dbReference type="EC" id="2.7.13.3" evidence="3"/>
<evidence type="ECO:0000256" key="5">
    <source>
        <dbReference type="ARBA" id="ARBA00022553"/>
    </source>
</evidence>
<dbReference type="GO" id="GO:0005886">
    <property type="term" value="C:plasma membrane"/>
    <property type="evidence" value="ECO:0007669"/>
    <property type="project" value="UniProtKB-SubCell"/>
</dbReference>
<comment type="catalytic activity">
    <reaction evidence="1">
        <text>ATP + protein L-histidine = ADP + protein N-phospho-L-histidine.</text>
        <dbReference type="EC" id="2.7.13.3"/>
    </reaction>
</comment>
<gene>
    <name evidence="17" type="ORF">CLOSTMETH_00639</name>
</gene>
<dbReference type="FunFam" id="3.30.565.10:FF:000006">
    <property type="entry name" value="Sensor histidine kinase WalK"/>
    <property type="match status" value="1"/>
</dbReference>
<keyword evidence="9 17" id="KW-0418">Kinase</keyword>
<organism evidence="17 18">
    <name type="scientific">[Clostridium] methylpentosum DSM 5476</name>
    <dbReference type="NCBI Taxonomy" id="537013"/>
    <lineage>
        <taxon>Bacteria</taxon>
        <taxon>Bacillati</taxon>
        <taxon>Bacillota</taxon>
        <taxon>Clostridia</taxon>
        <taxon>Eubacteriales</taxon>
        <taxon>Oscillospiraceae</taxon>
        <taxon>Oscillospiraceae incertae sedis</taxon>
    </lineage>
</organism>
<dbReference type="InterPro" id="IPR005467">
    <property type="entry name" value="His_kinase_dom"/>
</dbReference>
<evidence type="ECO:0000256" key="11">
    <source>
        <dbReference type="ARBA" id="ARBA00022989"/>
    </source>
</evidence>
<evidence type="ECO:0000259" key="16">
    <source>
        <dbReference type="PROSITE" id="PS50885"/>
    </source>
</evidence>
<dbReference type="PROSITE" id="PS50885">
    <property type="entry name" value="HAMP"/>
    <property type="match status" value="1"/>
</dbReference>
<protein>
    <recommendedName>
        <fullName evidence="3">histidine kinase</fullName>
        <ecNumber evidence="3">2.7.13.3</ecNumber>
    </recommendedName>
</protein>
<evidence type="ECO:0000313" key="17">
    <source>
        <dbReference type="EMBL" id="EEG31742.1"/>
    </source>
</evidence>
<dbReference type="Gene3D" id="1.10.287.130">
    <property type="match status" value="1"/>
</dbReference>
<dbReference type="SUPFAM" id="SSF47384">
    <property type="entry name" value="Homodimeric domain of signal transducing histidine kinase"/>
    <property type="match status" value="1"/>
</dbReference>
<comment type="caution">
    <text evidence="17">The sequence shown here is derived from an EMBL/GenBank/DDBJ whole genome shotgun (WGS) entry which is preliminary data.</text>
</comment>
<dbReference type="CDD" id="cd00075">
    <property type="entry name" value="HATPase"/>
    <property type="match status" value="1"/>
</dbReference>
<dbReference type="PANTHER" id="PTHR45528">
    <property type="entry name" value="SENSOR HISTIDINE KINASE CPXA"/>
    <property type="match status" value="1"/>
</dbReference>
<feature type="domain" description="Histidine kinase" evidence="15">
    <location>
        <begin position="264"/>
        <end position="481"/>
    </location>
</feature>
<feature type="transmembrane region" description="Helical" evidence="14">
    <location>
        <begin position="13"/>
        <end position="35"/>
    </location>
</feature>
<evidence type="ECO:0000256" key="2">
    <source>
        <dbReference type="ARBA" id="ARBA00004651"/>
    </source>
</evidence>
<dbReference type="GO" id="GO:0000155">
    <property type="term" value="F:phosphorelay sensor kinase activity"/>
    <property type="evidence" value="ECO:0007669"/>
    <property type="project" value="InterPro"/>
</dbReference>
<comment type="subcellular location">
    <subcellularLocation>
        <location evidence="2">Cell membrane</location>
        <topology evidence="2">Multi-pass membrane protein</topology>
    </subcellularLocation>
</comment>
<proteinExistence type="predicted"/>
<keyword evidence="13 14" id="KW-0472">Membrane</keyword>
<dbReference type="FunFam" id="1.10.287.130:FF:000001">
    <property type="entry name" value="Two-component sensor histidine kinase"/>
    <property type="match status" value="1"/>
</dbReference>
<evidence type="ECO:0000256" key="13">
    <source>
        <dbReference type="ARBA" id="ARBA00023136"/>
    </source>
</evidence>
<reference evidence="17 18" key="1">
    <citation type="submission" date="2009-01" db="EMBL/GenBank/DDBJ databases">
        <authorList>
            <person name="Fulton L."/>
            <person name="Clifton S."/>
            <person name="Fulton B."/>
            <person name="Xu J."/>
            <person name="Minx P."/>
            <person name="Pepin K.H."/>
            <person name="Johnson M."/>
            <person name="Bhonagiri V."/>
            <person name="Nash W.E."/>
            <person name="Mardis E.R."/>
            <person name="Wilson R.K."/>
        </authorList>
    </citation>
    <scope>NUCLEOTIDE SEQUENCE [LARGE SCALE GENOMIC DNA]</scope>
    <source>
        <strain evidence="17 18">DSM 5476</strain>
    </source>
</reference>
<keyword evidence="18" id="KW-1185">Reference proteome</keyword>
<dbReference type="PRINTS" id="PR00344">
    <property type="entry name" value="BCTRLSENSOR"/>
</dbReference>
<dbReference type="CDD" id="cd06225">
    <property type="entry name" value="HAMP"/>
    <property type="match status" value="1"/>
</dbReference>